<protein>
    <submittedName>
        <fullName evidence="6">AcrR family transcriptional regulator</fullName>
    </submittedName>
</protein>
<keyword evidence="3" id="KW-0804">Transcription</keyword>
<comment type="caution">
    <text evidence="6">The sequence shown here is derived from an EMBL/GenBank/DDBJ whole genome shotgun (WGS) entry which is preliminary data.</text>
</comment>
<dbReference type="PANTHER" id="PTHR30055:SF149">
    <property type="entry name" value="TETR-FAMILY TRANSCRIPTIONAL REGULATOR"/>
    <property type="match status" value="1"/>
</dbReference>
<evidence type="ECO:0000256" key="1">
    <source>
        <dbReference type="ARBA" id="ARBA00023015"/>
    </source>
</evidence>
<dbReference type="GeneID" id="86832253"/>
<dbReference type="SUPFAM" id="SSF48498">
    <property type="entry name" value="Tetracyclin repressor-like, C-terminal domain"/>
    <property type="match status" value="1"/>
</dbReference>
<dbReference type="InterPro" id="IPR011075">
    <property type="entry name" value="TetR_C"/>
</dbReference>
<accession>A0A8I0P8V7</accession>
<dbReference type="InterPro" id="IPR009057">
    <property type="entry name" value="Homeodomain-like_sf"/>
</dbReference>
<dbReference type="GeneID" id="24310850"/>
<evidence type="ECO:0000313" key="6">
    <source>
        <dbReference type="EMBL" id="MBE1601648.1"/>
    </source>
</evidence>
<organism evidence="6 7">
    <name type="scientific">Streptomyces stelliscabiei</name>
    <dbReference type="NCBI Taxonomy" id="146820"/>
    <lineage>
        <taxon>Bacteria</taxon>
        <taxon>Bacillati</taxon>
        <taxon>Actinomycetota</taxon>
        <taxon>Actinomycetes</taxon>
        <taxon>Kitasatosporales</taxon>
        <taxon>Streptomycetaceae</taxon>
        <taxon>Streptomyces</taxon>
    </lineage>
</organism>
<evidence type="ECO:0000259" key="5">
    <source>
        <dbReference type="PROSITE" id="PS50977"/>
    </source>
</evidence>
<dbReference type="InterPro" id="IPR036271">
    <property type="entry name" value="Tet_transcr_reg_TetR-rel_C_sf"/>
</dbReference>
<dbReference type="PANTHER" id="PTHR30055">
    <property type="entry name" value="HTH-TYPE TRANSCRIPTIONAL REGULATOR RUTR"/>
    <property type="match status" value="1"/>
</dbReference>
<evidence type="ECO:0000313" key="7">
    <source>
        <dbReference type="Proteomes" id="UP000629287"/>
    </source>
</evidence>
<dbReference type="Gene3D" id="1.10.10.60">
    <property type="entry name" value="Homeodomain-like"/>
    <property type="match status" value="1"/>
</dbReference>
<feature type="domain" description="HTH tetR-type" evidence="5">
    <location>
        <begin position="17"/>
        <end position="77"/>
    </location>
</feature>
<feature type="DNA-binding region" description="H-T-H motif" evidence="4">
    <location>
        <begin position="40"/>
        <end position="59"/>
    </location>
</feature>
<dbReference type="EMBL" id="JADBGF010000001">
    <property type="protein sequence ID" value="MBE1601648.1"/>
    <property type="molecule type" value="Genomic_DNA"/>
</dbReference>
<keyword evidence="7" id="KW-1185">Reference proteome</keyword>
<dbReference type="OrthoDB" id="9796019at2"/>
<name>A0A8I0P8V7_9ACTN</name>
<dbReference type="Proteomes" id="UP000629287">
    <property type="component" value="Unassembled WGS sequence"/>
</dbReference>
<proteinExistence type="predicted"/>
<dbReference type="SUPFAM" id="SSF46689">
    <property type="entry name" value="Homeodomain-like"/>
    <property type="match status" value="1"/>
</dbReference>
<dbReference type="Pfam" id="PF00440">
    <property type="entry name" value="TetR_N"/>
    <property type="match status" value="1"/>
</dbReference>
<gene>
    <name evidence="6" type="ORF">H4687_007777</name>
</gene>
<reference evidence="6 7" key="1">
    <citation type="submission" date="2020-10" db="EMBL/GenBank/DDBJ databases">
        <title>Sequencing the genomes of 1000 actinobacteria strains.</title>
        <authorList>
            <person name="Klenk H.-P."/>
        </authorList>
    </citation>
    <scope>NUCLEOTIDE SEQUENCE [LARGE SCALE GENOMIC DNA]</scope>
    <source>
        <strain evidence="6 7">DSM 41803</strain>
    </source>
</reference>
<dbReference type="RefSeq" id="WP_012999276.1">
    <property type="nucleotide sequence ID" value="NZ_JADBGF010000001.1"/>
</dbReference>
<keyword evidence="1" id="KW-0805">Transcription regulation</keyword>
<keyword evidence="2 4" id="KW-0238">DNA-binding</keyword>
<dbReference type="InterPro" id="IPR001647">
    <property type="entry name" value="HTH_TetR"/>
</dbReference>
<dbReference type="Pfam" id="PF16859">
    <property type="entry name" value="TetR_C_11"/>
    <property type="match status" value="1"/>
</dbReference>
<dbReference type="PROSITE" id="PS50977">
    <property type="entry name" value="HTH_TETR_2"/>
    <property type="match status" value="1"/>
</dbReference>
<dbReference type="Gene3D" id="1.10.357.10">
    <property type="entry name" value="Tetracycline Repressor, domain 2"/>
    <property type="match status" value="1"/>
</dbReference>
<dbReference type="GO" id="GO:0003700">
    <property type="term" value="F:DNA-binding transcription factor activity"/>
    <property type="evidence" value="ECO:0007669"/>
    <property type="project" value="TreeGrafter"/>
</dbReference>
<dbReference type="AlphaFoldDB" id="A0A8I0P8V7"/>
<dbReference type="InterPro" id="IPR050109">
    <property type="entry name" value="HTH-type_TetR-like_transc_reg"/>
</dbReference>
<evidence type="ECO:0000256" key="2">
    <source>
        <dbReference type="ARBA" id="ARBA00023125"/>
    </source>
</evidence>
<dbReference type="GO" id="GO:0000976">
    <property type="term" value="F:transcription cis-regulatory region binding"/>
    <property type="evidence" value="ECO:0007669"/>
    <property type="project" value="TreeGrafter"/>
</dbReference>
<evidence type="ECO:0000256" key="4">
    <source>
        <dbReference type="PROSITE-ProRule" id="PRU00335"/>
    </source>
</evidence>
<sequence>MPSNVASQTGRRTRLTPEREAELYSVVLRLLREVGYEALTLQAVASRGRCSTATLYRQWQGKPKLVVAALQHQRIQPVPAELDAHTGSLREALREMVRRVSRAAPPEHQLVAGLSHAFLGDPEPATAMREQFTKPAAEIPKRIVDRAAARGEISPDNPAREFCHIMLVALGLTRPVLDGEEADEAYMLRLVDAVLLPSLRHPAPAES</sequence>
<evidence type="ECO:0000256" key="3">
    <source>
        <dbReference type="ARBA" id="ARBA00023163"/>
    </source>
</evidence>